<dbReference type="InterPro" id="IPR001828">
    <property type="entry name" value="ANF_lig-bd_rcpt"/>
</dbReference>
<dbReference type="CDD" id="cd08558">
    <property type="entry name" value="PI-PLCc_eukaryota"/>
    <property type="match status" value="1"/>
</dbReference>
<evidence type="ECO:0000256" key="3">
    <source>
        <dbReference type="ARBA" id="ARBA00022692"/>
    </source>
</evidence>
<evidence type="ECO:0000256" key="6">
    <source>
        <dbReference type="ARBA" id="ARBA00022989"/>
    </source>
</evidence>
<proteinExistence type="predicted"/>
<evidence type="ECO:0000256" key="8">
    <source>
        <dbReference type="ARBA" id="ARBA00023136"/>
    </source>
</evidence>
<dbReference type="SUPFAM" id="SSF53822">
    <property type="entry name" value="Periplasmic binding protein-like I"/>
    <property type="match status" value="2"/>
</dbReference>
<keyword evidence="15" id="KW-1185">Reference proteome</keyword>
<feature type="domain" description="PI-PLC Y-box" evidence="13">
    <location>
        <begin position="2486"/>
        <end position="2546"/>
    </location>
</feature>
<feature type="compositionally biased region" description="Basic and acidic residues" evidence="10">
    <location>
        <begin position="2320"/>
        <end position="2338"/>
    </location>
</feature>
<evidence type="ECO:0000256" key="4">
    <source>
        <dbReference type="ARBA" id="ARBA00022801"/>
    </source>
</evidence>
<feature type="signal peptide" evidence="12">
    <location>
        <begin position="1"/>
        <end position="22"/>
    </location>
</feature>
<dbReference type="SMART" id="SM00149">
    <property type="entry name" value="PLCYc"/>
    <property type="match status" value="1"/>
</dbReference>
<evidence type="ECO:0000313" key="14">
    <source>
        <dbReference type="EMBL" id="KAL1516003.1"/>
    </source>
</evidence>
<organism evidence="14 15">
    <name type="scientific">Prymnesium parvum</name>
    <name type="common">Toxic golden alga</name>
    <dbReference type="NCBI Taxonomy" id="97485"/>
    <lineage>
        <taxon>Eukaryota</taxon>
        <taxon>Haptista</taxon>
        <taxon>Haptophyta</taxon>
        <taxon>Prymnesiophyceae</taxon>
        <taxon>Prymnesiales</taxon>
        <taxon>Prymnesiaceae</taxon>
        <taxon>Prymnesium</taxon>
    </lineage>
</organism>
<dbReference type="Gene3D" id="2.10.50.10">
    <property type="entry name" value="Tumor Necrosis Factor Receptor, subunit A, domain 2"/>
    <property type="match status" value="1"/>
</dbReference>
<dbReference type="InterPro" id="IPR001711">
    <property type="entry name" value="PLipase_C_Pinositol-sp_Y"/>
</dbReference>
<feature type="transmembrane region" description="Helical" evidence="11">
    <location>
        <begin position="1502"/>
        <end position="1522"/>
    </location>
</feature>
<feature type="chain" id="PRO_5044341605" description="Phosphoinositide phospholipase C" evidence="12">
    <location>
        <begin position="23"/>
        <end position="2814"/>
    </location>
</feature>
<dbReference type="SUPFAM" id="SSF51695">
    <property type="entry name" value="PLC-like phosphodiesterases"/>
    <property type="match status" value="1"/>
</dbReference>
<feature type="compositionally biased region" description="Basic and acidic residues" evidence="10">
    <location>
        <begin position="1801"/>
        <end position="1817"/>
    </location>
</feature>
<reference evidence="14 15" key="1">
    <citation type="journal article" date="2024" name="Science">
        <title>Giant polyketide synthase enzymes in the biosynthesis of giant marine polyether toxins.</title>
        <authorList>
            <person name="Fallon T.R."/>
            <person name="Shende V.V."/>
            <person name="Wierzbicki I.H."/>
            <person name="Pendleton A.L."/>
            <person name="Watervoot N.F."/>
            <person name="Auber R.P."/>
            <person name="Gonzalez D.J."/>
            <person name="Wisecaver J.H."/>
            <person name="Moore B.S."/>
        </authorList>
    </citation>
    <scope>NUCLEOTIDE SEQUENCE [LARGE SCALE GENOMIC DNA]</scope>
    <source>
        <strain evidence="14 15">12B1</strain>
    </source>
</reference>
<feature type="region of interest" description="Disordered" evidence="10">
    <location>
        <begin position="2317"/>
        <end position="2351"/>
    </location>
</feature>
<dbReference type="Pfam" id="PF00387">
    <property type="entry name" value="PI-PLC-Y"/>
    <property type="match status" value="1"/>
</dbReference>
<accession>A0AB34JBN6</accession>
<dbReference type="PRINTS" id="PR00390">
    <property type="entry name" value="PHPHLIPASEC"/>
</dbReference>
<dbReference type="InterPro" id="IPR001192">
    <property type="entry name" value="PI-PLC_fam"/>
</dbReference>
<feature type="compositionally biased region" description="Polar residues" evidence="10">
    <location>
        <begin position="2339"/>
        <end position="2351"/>
    </location>
</feature>
<comment type="subcellular location">
    <subcellularLocation>
        <location evidence="1">Membrane</location>
    </subcellularLocation>
</comment>
<comment type="catalytic activity">
    <reaction evidence="9">
        <text>a 1,2-diacyl-sn-glycero-3-phospho-(1D-myo-inositol-4,5-bisphosphate) + H2O = 1D-myo-inositol 1,4,5-trisphosphate + a 1,2-diacyl-sn-glycerol + H(+)</text>
        <dbReference type="Rhea" id="RHEA:33179"/>
        <dbReference type="ChEBI" id="CHEBI:15377"/>
        <dbReference type="ChEBI" id="CHEBI:15378"/>
        <dbReference type="ChEBI" id="CHEBI:17815"/>
        <dbReference type="ChEBI" id="CHEBI:58456"/>
        <dbReference type="ChEBI" id="CHEBI:203600"/>
        <dbReference type="EC" id="3.1.4.11"/>
    </reaction>
</comment>
<dbReference type="Proteomes" id="UP001515480">
    <property type="component" value="Unassembled WGS sequence"/>
</dbReference>
<dbReference type="SMART" id="SM01411">
    <property type="entry name" value="Ephrin_rec_like"/>
    <property type="match status" value="2"/>
</dbReference>
<dbReference type="Pfam" id="PF00388">
    <property type="entry name" value="PI-PLC-X"/>
    <property type="match status" value="1"/>
</dbReference>
<dbReference type="EC" id="3.1.4.11" evidence="2 9"/>
<protein>
    <recommendedName>
        <fullName evidence="2 9">Phosphoinositide phospholipase C</fullName>
        <ecNumber evidence="2 9">3.1.4.11</ecNumber>
    </recommendedName>
</protein>
<feature type="transmembrane region" description="Helical" evidence="11">
    <location>
        <begin position="1354"/>
        <end position="1376"/>
    </location>
</feature>
<dbReference type="GO" id="GO:0051209">
    <property type="term" value="P:release of sequestered calcium ion into cytosol"/>
    <property type="evidence" value="ECO:0007669"/>
    <property type="project" value="TreeGrafter"/>
</dbReference>
<evidence type="ECO:0000256" key="9">
    <source>
        <dbReference type="RuleBase" id="RU361133"/>
    </source>
</evidence>
<feature type="transmembrane region" description="Helical" evidence="11">
    <location>
        <begin position="1254"/>
        <end position="1271"/>
    </location>
</feature>
<feature type="region of interest" description="Disordered" evidence="10">
    <location>
        <begin position="2268"/>
        <end position="2289"/>
    </location>
</feature>
<dbReference type="SMART" id="SM00148">
    <property type="entry name" value="PLCXc"/>
    <property type="match status" value="1"/>
</dbReference>
<dbReference type="CDD" id="cd00185">
    <property type="entry name" value="TNFRSF"/>
    <property type="match status" value="1"/>
</dbReference>
<name>A0AB34JBN6_PRYPA</name>
<feature type="transmembrane region" description="Helical" evidence="11">
    <location>
        <begin position="1201"/>
        <end position="1222"/>
    </location>
</feature>
<evidence type="ECO:0000256" key="10">
    <source>
        <dbReference type="SAM" id="MobiDB-lite"/>
    </source>
</evidence>
<dbReference type="GO" id="GO:0016020">
    <property type="term" value="C:membrane"/>
    <property type="evidence" value="ECO:0007669"/>
    <property type="project" value="UniProtKB-SubCell"/>
</dbReference>
<feature type="transmembrane region" description="Helical" evidence="11">
    <location>
        <begin position="1313"/>
        <end position="1334"/>
    </location>
</feature>
<dbReference type="GO" id="GO:0016042">
    <property type="term" value="P:lipid catabolic process"/>
    <property type="evidence" value="ECO:0007669"/>
    <property type="project" value="UniProtKB-KW"/>
</dbReference>
<evidence type="ECO:0000313" key="15">
    <source>
        <dbReference type="Proteomes" id="UP001515480"/>
    </source>
</evidence>
<evidence type="ECO:0000256" key="7">
    <source>
        <dbReference type="ARBA" id="ARBA00023098"/>
    </source>
</evidence>
<dbReference type="Gene3D" id="3.40.50.2300">
    <property type="match status" value="4"/>
</dbReference>
<dbReference type="InterPro" id="IPR009030">
    <property type="entry name" value="Growth_fac_rcpt_cys_sf"/>
</dbReference>
<evidence type="ECO:0000256" key="2">
    <source>
        <dbReference type="ARBA" id="ARBA00012368"/>
    </source>
</evidence>
<feature type="transmembrane region" description="Helical" evidence="11">
    <location>
        <begin position="1422"/>
        <end position="1444"/>
    </location>
</feature>
<dbReference type="EMBL" id="JBGBPQ010000011">
    <property type="protein sequence ID" value="KAL1516003.1"/>
    <property type="molecule type" value="Genomic_DNA"/>
</dbReference>
<keyword evidence="6 11" id="KW-1133">Transmembrane helix</keyword>
<evidence type="ECO:0000259" key="13">
    <source>
        <dbReference type="PROSITE" id="PS50008"/>
    </source>
</evidence>
<dbReference type="PANTHER" id="PTHR10336">
    <property type="entry name" value="PHOSPHOINOSITIDE-SPECIFIC PHOSPHOLIPASE C FAMILY PROTEIN"/>
    <property type="match status" value="1"/>
</dbReference>
<dbReference type="InterPro" id="IPR035892">
    <property type="entry name" value="C2_domain_sf"/>
</dbReference>
<keyword evidence="5 9" id="KW-0442">Lipid degradation</keyword>
<evidence type="ECO:0000256" key="12">
    <source>
        <dbReference type="SAM" id="SignalP"/>
    </source>
</evidence>
<comment type="caution">
    <text evidence="14">The sequence shown here is derived from an EMBL/GenBank/DDBJ whole genome shotgun (WGS) entry which is preliminary data.</text>
</comment>
<feature type="region of interest" description="Disordered" evidence="10">
    <location>
        <begin position="1763"/>
        <end position="1837"/>
    </location>
</feature>
<feature type="transmembrane region" description="Helical" evidence="11">
    <location>
        <begin position="1528"/>
        <end position="1548"/>
    </location>
</feature>
<dbReference type="PROSITE" id="PS50008">
    <property type="entry name" value="PIPLC_Y_DOMAIN"/>
    <property type="match status" value="1"/>
</dbReference>
<dbReference type="GO" id="GO:0048015">
    <property type="term" value="P:phosphatidylinositol-mediated signaling"/>
    <property type="evidence" value="ECO:0007669"/>
    <property type="project" value="TreeGrafter"/>
</dbReference>
<dbReference type="Pfam" id="PF01094">
    <property type="entry name" value="ANF_receptor"/>
    <property type="match status" value="2"/>
</dbReference>
<dbReference type="GO" id="GO:0004435">
    <property type="term" value="F:phosphatidylinositol-4,5-bisphosphate phospholipase C activity"/>
    <property type="evidence" value="ECO:0007669"/>
    <property type="project" value="UniProtKB-EC"/>
</dbReference>
<dbReference type="PANTHER" id="PTHR10336:SF36">
    <property type="entry name" value="1-PHOSPHATIDYLINOSITOL 4,5-BISPHOSPHATE PHOSPHODIESTERASE BETA-4"/>
    <property type="match status" value="1"/>
</dbReference>
<dbReference type="Gene3D" id="3.20.20.190">
    <property type="entry name" value="Phosphatidylinositol (PI) phosphodiesterase"/>
    <property type="match status" value="2"/>
</dbReference>
<keyword evidence="12" id="KW-0732">Signal</keyword>
<dbReference type="InterPro" id="IPR028082">
    <property type="entry name" value="Peripla_BP_I"/>
</dbReference>
<gene>
    <name evidence="14" type="ORF">AB1Y20_002616</name>
</gene>
<keyword evidence="4 9" id="KW-0378">Hydrolase</keyword>
<keyword evidence="3 11" id="KW-0812">Transmembrane</keyword>
<feature type="transmembrane region" description="Helical" evidence="11">
    <location>
        <begin position="1569"/>
        <end position="1595"/>
    </location>
</feature>
<dbReference type="PROSITE" id="PS50007">
    <property type="entry name" value="PIPLC_X_DOMAIN"/>
    <property type="match status" value="1"/>
</dbReference>
<dbReference type="Gene3D" id="2.60.40.150">
    <property type="entry name" value="C2 domain"/>
    <property type="match status" value="1"/>
</dbReference>
<dbReference type="InterPro" id="IPR017946">
    <property type="entry name" value="PLC-like_Pdiesterase_TIM-brl"/>
</dbReference>
<keyword evidence="8 11" id="KW-0472">Membrane</keyword>
<evidence type="ECO:0000256" key="11">
    <source>
        <dbReference type="SAM" id="Phobius"/>
    </source>
</evidence>
<keyword evidence="7 9" id="KW-0443">Lipid metabolism</keyword>
<dbReference type="SUPFAM" id="SSF57184">
    <property type="entry name" value="Growth factor receptor domain"/>
    <property type="match status" value="1"/>
</dbReference>
<evidence type="ECO:0000256" key="5">
    <source>
        <dbReference type="ARBA" id="ARBA00022963"/>
    </source>
</evidence>
<sequence>MGPSLVLGLCVVLCVLPHPASASPPPTAPPTAPPFVSSFRLGMLQPMFATQAAGRSYMSWGPRVGVYQAIRELNNKTDGVADELLPRTKLLFAYRDSKCDSSRSLAGTLYLTRDAFESRGVGAIVGASCSGASATAAQLAGSMHVPMISGASTSPLLSDSRQYTYFLRTIPSDAFGAIGMVDVLRTLWNYSSVALAHSTDSYGAGISEAFVQNALVSGLHIQTTQTFLKDASDFQLQLRAIAQAANRVIVLLCQRSDASRFLLQALNAGLGGEGYLWFGGDTMADPGLWDNEAVLATDLALRERVLQGYFALTPDGQPQESALFQEYLARRHALPSTFGDGEGCNLETDDDGNYLWAQDHDDDPSTPLACAGVDVRAASLYDAFTYDAVFAIAHALHDLVEVQNRTEVVGSELLASLLTRVRFEGATGLVDFYDASADADLLYHGDRRVGVSYTLLNYADNTRQLVAVGAWTPCADGACAWADRWRPAAGVAPTYSTADNSKPPQTVPPRVREVRIGVLLAMFLTQDHDYARAYASSRLAPVVQALREINNKTDGVEDHLLPETELLFAYRDSKCDAYFGLNGALSLVTSAFDGRGVHAIVGAGCSSATTAAAEVADTTRVPIISPSSTSSKLSDGSRYPYLLRTAPSDAFMAAALADFLRFYFVYSAVALVHGSDEYGVGSATALRVALGETGVRVLQDVSLDDAAADFSDKQRSLLASGARVLVLLAQRSTASRFLRGGLELGLGGEGFLWLCGETLADDGWWTLDEQLQHDDALRLRLLQGYFAVGMNNFVGKPAFDAYFARRQRLPPLWEGEGGCSTATDDAGATLIWAQDHDNDPSTPLACAGVDVKARLQFDAFTYDAVFAIAHALHDLVEVQNRTEVVGSELLASLLTRVRFEGATGLVDFYDASADADLLYHGDRRVGVSYSLLNYADNTRQLVAVGAWTPCADGACAWADRWRPAAGVAPTYSTADNSKPLAVSFASCAAGEVASEEGQCVCDRGFTRDAEGGACVRCGAGQHKPAAGEAACVPCAAGSFQQVSGSSACAACFPGEYQPEQGALECRRCALGQSSVSGADRCAICAEHYLRPAATSPVLACTPCSELRGVVCGVNTTTATLNLTRGYWRHSASTRETHACAYRGGWTPCRGGGDVGVDGDGYCAPGYRGPRCAVCGDAGYSMYFDKADARCYDCGDVASRSAPLVCILLFCVCSVLGGGWFMFQYEGRFRAMDGMIKRVRRFRSLWQSAGMRCKLKMMVGLFQCISAVPTVFNVNTPPGLEDFTRWLDIIEFPSDFGIQTFIPPTCFGTYRRRLLIGALWPIALMLLVAAGFICLELSREKWKKRHVLDLQRGSYSVALIGLQRSVPFVLVVTFLLVPSTATLIFKTFLCDRFQYDADDTRRYMHDDLSISCDSEEYTETYSVAIGMIALWPIGVPVFYAVLLWASRDALLTDTPTPLSRATAFLSGDYDAAAFWWEPIEMLRKLTLTGAVVLISEEFEQARVLVAILVSVMFLALRLTIKPFQRTEDAALMASIELALVLTYVCILLIKACEISSDVCRTFGFGDAASGVYVFFLFFGLSMLLLQVIVGALKLWFTGHLPRIFLVAKAHSVSPSTIVRRVASRRIQLLKRRVFKTLHLDVTRLAPRTAASILQFRTMRGRTPPANTPKNMLPIATGLTADLQIEGVFPRTKCFVQVDLQAFVIRWAHERFISLHTVTGCALVINKHGRIRSLQLPNRVTELFIRRTNSAEPRSPQRHAIAMSLRKTWRLPTERASDGGNGKSRPGKAKRSLPEVSADDDGEKALPRRHSESCAKETPPHGLRQLPARASHGDAERKSSAFSDASVITAIKAGREHAADTRIHLTYNDAGGVVRVLELRMSAHNAARWDESLKSLLSTYTRVATPAHWRWALSCMAATSARGATGFLRHSELRSLLRYANASADLSRKELEEAIEEIESHSEPRLERKDLPRFLRSSHGSVNPAHHHKQLTARQVTALLLRLSTSSAAITEVFHRYAVDDAMGLPEWLAFERSEQLNLKPAEHPTPLRMRVLSASAAAAQPSSERELARAAERFERVFLSLSGGAVSSTHEEHKMSLAQFALQLLSSRNDAVAPARDPLVADDLSEPLSHYWTACSHNSYIIGDQLTGVSSADAYRRQLLQGCRQVEIDCWDGPELPIVTHGHTFCTVEQFEEVAKAIGECAFVTSDLPVVLSLEMHCSPPQQRHIARMLVKYLDEALLPYDDFVATSRPASLSPRDLRLRVLVKGKVKQRKKLQKQTTQKGSGGSQRNLGSLKKLFGSLACNVSDRSWKTASRLGFSRSAHTDTRSGRSDSSSLKEESVPSTPTRGMSFSNAAMNGSFNGLSFVAEMEKAHRKLNQEKSPQIITDNLYAACLALRSLPKEDFLGSLPPKWPLPITSISEDRLLMALGLPETERSQIEGLHIGNSLPQRGRRSPLTEEKLSSSAIVRLAANPPPEAGWLQRRTLGWLLRPFPLGLRFSGNNMSPLPCWLAGAQSVALNMSNNDLAVQLHFALFDGSNGYVLKPPEMRAAPPEIAADDVESAIQAEDIYWPPPREKLHRATLEIISLHHLPKRREQRPRYDGSRGACHKFARELSGVPVPPNNSDSSSPSLTFSLHPIGGFCAISTSLPLPQSIQTELTTPAVKGNGLNATMDQTVHCIAAEPHATMLRVGVTEANQEVAYETAVLGRLRHGYRVFQLRGPLGTRIELCYLFVRVSFGTEANLWATPRQLRIQHSMIEKQLSRMKDEIAQQVQPHREEVVKLQTELARIQRTRLSQLATQHAASCKDLTQAYSTKI</sequence>
<dbReference type="InterPro" id="IPR000909">
    <property type="entry name" value="PLipase_C_PInositol-sp_X_dom"/>
</dbReference>
<evidence type="ECO:0000256" key="1">
    <source>
        <dbReference type="ARBA" id="ARBA00004370"/>
    </source>
</evidence>